<dbReference type="AlphaFoldDB" id="A9UYI6"/>
<evidence type="ECO:0008006" key="4">
    <source>
        <dbReference type="Google" id="ProtNLM"/>
    </source>
</evidence>
<dbReference type="KEGG" id="mbr:MONBRDRAFT_25137"/>
<keyword evidence="3" id="KW-1185">Reference proteome</keyword>
<dbReference type="Proteomes" id="UP000001357">
    <property type="component" value="Unassembled WGS sequence"/>
</dbReference>
<reference evidence="2 3" key="1">
    <citation type="journal article" date="2008" name="Nature">
        <title>The genome of the choanoflagellate Monosiga brevicollis and the origin of metazoans.</title>
        <authorList>
            <consortium name="JGI Sequencing"/>
            <person name="King N."/>
            <person name="Westbrook M.J."/>
            <person name="Young S.L."/>
            <person name="Kuo A."/>
            <person name="Abedin M."/>
            <person name="Chapman J."/>
            <person name="Fairclough S."/>
            <person name="Hellsten U."/>
            <person name="Isogai Y."/>
            <person name="Letunic I."/>
            <person name="Marr M."/>
            <person name="Pincus D."/>
            <person name="Putnam N."/>
            <person name="Rokas A."/>
            <person name="Wright K.J."/>
            <person name="Zuzow R."/>
            <person name="Dirks W."/>
            <person name="Good M."/>
            <person name="Goodstein D."/>
            <person name="Lemons D."/>
            <person name="Li W."/>
            <person name="Lyons J.B."/>
            <person name="Morris A."/>
            <person name="Nichols S."/>
            <person name="Richter D.J."/>
            <person name="Salamov A."/>
            <person name="Bork P."/>
            <person name="Lim W.A."/>
            <person name="Manning G."/>
            <person name="Miller W.T."/>
            <person name="McGinnis W."/>
            <person name="Shapiro H."/>
            <person name="Tjian R."/>
            <person name="Grigoriev I.V."/>
            <person name="Rokhsar D."/>
        </authorList>
    </citation>
    <scope>NUCLEOTIDE SEQUENCE [LARGE SCALE GENOMIC DNA]</scope>
    <source>
        <strain evidence="3">MX1 / ATCC 50154</strain>
    </source>
</reference>
<dbReference type="InterPro" id="IPR011050">
    <property type="entry name" value="Pectin_lyase_fold/virulence"/>
</dbReference>
<dbReference type="PANTHER" id="PTHR36453">
    <property type="entry name" value="SECRETED PROTEIN-RELATED"/>
    <property type="match status" value="1"/>
</dbReference>
<dbReference type="Gene3D" id="2.160.20.10">
    <property type="entry name" value="Single-stranded right-handed beta-helix, Pectin lyase-like"/>
    <property type="match status" value="1"/>
</dbReference>
<evidence type="ECO:0000313" key="3">
    <source>
        <dbReference type="Proteomes" id="UP000001357"/>
    </source>
</evidence>
<dbReference type="PANTHER" id="PTHR36453:SF1">
    <property type="entry name" value="RIGHT HANDED BETA HELIX DOMAIN-CONTAINING PROTEIN"/>
    <property type="match status" value="1"/>
</dbReference>
<protein>
    <recommendedName>
        <fullName evidence="4">Right handed beta helix domain-containing protein</fullName>
    </recommendedName>
</protein>
<feature type="compositionally biased region" description="Basic and acidic residues" evidence="1">
    <location>
        <begin position="9"/>
        <end position="28"/>
    </location>
</feature>
<dbReference type="SUPFAM" id="SSF51126">
    <property type="entry name" value="Pectin lyase-like"/>
    <property type="match status" value="1"/>
</dbReference>
<proteinExistence type="predicted"/>
<organism evidence="2 3">
    <name type="scientific">Monosiga brevicollis</name>
    <name type="common">Choanoflagellate</name>
    <dbReference type="NCBI Taxonomy" id="81824"/>
    <lineage>
        <taxon>Eukaryota</taxon>
        <taxon>Choanoflagellata</taxon>
        <taxon>Craspedida</taxon>
        <taxon>Salpingoecidae</taxon>
        <taxon>Monosiga</taxon>
    </lineage>
</organism>
<accession>A9UYI6</accession>
<name>A9UYI6_MONBE</name>
<sequence length="490" mass="52939">MSAFFKTSTEQDGKAASERDPYGRDVRAQPHSATARLRFELSPGTHSLQQPLDFSGLGPVELHGHSAASTVLSAGTELNASNFVDLGNGIFELHLRAAGLTDYGTLISGGLKDCQNNKTELFVNNQRLWLARWPNVAANGTWQWGRIANVTDAQTFVPEASAPLTALAQDPDLWLHGYWVYDWSDEFVAVANVSTRNGTIAMTTSTATPQVGGRWMAINAQSQLDAPGEYYIDRASGRLTVMFPPGVHPSNQDFSAVLSTLPHAIFTPNATALHLHDLTVAYARGSGIVLPDARGALLERLVVANHGGNGTQVHGVNNQVRNSDFFNLACMGLSVTGGNRTSLVPSNNVVDGNHIHDYALWKRTYQGGLFWAGVGNSYLNNVIENGPHNGILGGGNEADHLGGNNCIFVNNTLRHLAFETTDTGAFYSCGQDGQAWINRGNVIANCTFIDVRMHEPTALGYSSVQAGRDSSRRAYCLPLELHRPSISTIR</sequence>
<dbReference type="InterPro" id="IPR012334">
    <property type="entry name" value="Pectin_lyas_fold"/>
</dbReference>
<dbReference type="GeneID" id="5890882"/>
<feature type="region of interest" description="Disordered" evidence="1">
    <location>
        <begin position="1"/>
        <end position="29"/>
    </location>
</feature>
<evidence type="ECO:0000313" key="2">
    <source>
        <dbReference type="EMBL" id="EDQ89613.1"/>
    </source>
</evidence>
<dbReference type="EMBL" id="CH991550">
    <property type="protein sequence ID" value="EDQ89613.1"/>
    <property type="molecule type" value="Genomic_DNA"/>
</dbReference>
<dbReference type="InParanoid" id="A9UYI6"/>
<evidence type="ECO:0000256" key="1">
    <source>
        <dbReference type="SAM" id="MobiDB-lite"/>
    </source>
</evidence>
<dbReference type="eggNOG" id="ENOG502RYDD">
    <property type="taxonomic scope" value="Eukaryota"/>
</dbReference>
<gene>
    <name evidence="2" type="ORF">MONBRDRAFT_25137</name>
</gene>
<dbReference type="RefSeq" id="XP_001745642.1">
    <property type="nucleotide sequence ID" value="XM_001745590.1"/>
</dbReference>